<accession>A0A1G9GV82</accession>
<organism evidence="5 6">
    <name type="scientific">Modicisalibacter muralis</name>
    <dbReference type="NCBI Taxonomy" id="119000"/>
    <lineage>
        <taxon>Bacteria</taxon>
        <taxon>Pseudomonadati</taxon>
        <taxon>Pseudomonadota</taxon>
        <taxon>Gammaproteobacteria</taxon>
        <taxon>Oceanospirillales</taxon>
        <taxon>Halomonadaceae</taxon>
        <taxon>Modicisalibacter</taxon>
    </lineage>
</organism>
<sequence>MHFTKRLIGLMTGSVLLAGMAASAAQAQDDPVKIGMITTLSGGGSSLGIDIRDGFMLAVNANDGKLGGKDVDVLIEDDSRRPDKANQIADKFIQRDEVDILTGIVWSNLALAVVPKAVRDGVFYVSPNAGPSELAGRMCHENYFNVAYQNDNQHEAMGEGFNAEGFESAFLLAPNYPAGRDAIAGFKRFYEGEIAGEIFTQLGQQDYAAEIAAIRASDADSVFIFLPGGMGIAFVKQYDQAQLGLPLRGPGFSFSQDVLPAMGEAALGARNAAQWSPDLDNPANQEFVAAFEQAYGRLPSVYASQAYDAAHLIGSALEQASPDDADAFRAALEEADFDSVRGDFEFGSNHHPIQDFYLREVVEVDGVYTNRIDRKVFDDHQDAYVDECSM</sequence>
<dbReference type="STRING" id="119000.SAMN05661010_00837"/>
<feature type="signal peptide" evidence="3">
    <location>
        <begin position="1"/>
        <end position="27"/>
    </location>
</feature>
<dbReference type="RefSeq" id="WP_245703991.1">
    <property type="nucleotide sequence ID" value="NZ_FNGI01000001.1"/>
</dbReference>
<feature type="chain" id="PRO_5011695894" evidence="3">
    <location>
        <begin position="28"/>
        <end position="390"/>
    </location>
</feature>
<feature type="domain" description="Leucine-binding protein" evidence="4">
    <location>
        <begin position="31"/>
        <end position="362"/>
    </location>
</feature>
<evidence type="ECO:0000256" key="2">
    <source>
        <dbReference type="ARBA" id="ARBA00022729"/>
    </source>
</evidence>
<dbReference type="CDD" id="cd06359">
    <property type="entry name" value="PBP1_Nba-like"/>
    <property type="match status" value="1"/>
</dbReference>
<dbReference type="AlphaFoldDB" id="A0A1G9GV82"/>
<dbReference type="InterPro" id="IPR028082">
    <property type="entry name" value="Peripla_BP_I"/>
</dbReference>
<dbReference type="Proteomes" id="UP000198654">
    <property type="component" value="Unassembled WGS sequence"/>
</dbReference>
<keyword evidence="2 3" id="KW-0732">Signal</keyword>
<evidence type="ECO:0000259" key="4">
    <source>
        <dbReference type="Pfam" id="PF13458"/>
    </source>
</evidence>
<dbReference type="SUPFAM" id="SSF53822">
    <property type="entry name" value="Periplasmic binding protein-like I"/>
    <property type="match status" value="1"/>
</dbReference>
<comment type="similarity">
    <text evidence="1">Belongs to the leucine-binding protein family.</text>
</comment>
<evidence type="ECO:0000256" key="3">
    <source>
        <dbReference type="SAM" id="SignalP"/>
    </source>
</evidence>
<keyword evidence="6" id="KW-1185">Reference proteome</keyword>
<dbReference type="InterPro" id="IPR051010">
    <property type="entry name" value="BCAA_transport"/>
</dbReference>
<name>A0A1G9GV82_9GAMM</name>
<protein>
    <submittedName>
        <fullName evidence="5">Amino acid/amide ABC transporter substrate-binding protein, HAAT family (TC 3.A.1.4.-)</fullName>
    </submittedName>
</protein>
<proteinExistence type="inferred from homology"/>
<dbReference type="EMBL" id="FNGI01000001">
    <property type="protein sequence ID" value="SDL04577.1"/>
    <property type="molecule type" value="Genomic_DNA"/>
</dbReference>
<gene>
    <name evidence="5" type="ORF">SAMN05661010_00837</name>
</gene>
<evidence type="ECO:0000313" key="6">
    <source>
        <dbReference type="Proteomes" id="UP000198654"/>
    </source>
</evidence>
<evidence type="ECO:0000256" key="1">
    <source>
        <dbReference type="ARBA" id="ARBA00010062"/>
    </source>
</evidence>
<dbReference type="InterPro" id="IPR028081">
    <property type="entry name" value="Leu-bd"/>
</dbReference>
<dbReference type="Pfam" id="PF13458">
    <property type="entry name" value="Peripla_BP_6"/>
    <property type="match status" value="1"/>
</dbReference>
<dbReference type="PANTHER" id="PTHR30483">
    <property type="entry name" value="LEUCINE-SPECIFIC-BINDING PROTEIN"/>
    <property type="match status" value="1"/>
</dbReference>
<dbReference type="PANTHER" id="PTHR30483:SF6">
    <property type="entry name" value="PERIPLASMIC BINDING PROTEIN OF ABC TRANSPORTER FOR NATURAL AMINO ACIDS"/>
    <property type="match status" value="1"/>
</dbReference>
<evidence type="ECO:0000313" key="5">
    <source>
        <dbReference type="EMBL" id="SDL04577.1"/>
    </source>
</evidence>
<dbReference type="Gene3D" id="3.40.50.2300">
    <property type="match status" value="2"/>
</dbReference>
<reference evidence="5 6" key="1">
    <citation type="submission" date="2016-10" db="EMBL/GenBank/DDBJ databases">
        <authorList>
            <person name="de Groot N.N."/>
        </authorList>
    </citation>
    <scope>NUCLEOTIDE SEQUENCE [LARGE SCALE GENOMIC DNA]</scope>
    <source>
        <strain evidence="5 6">DSM 14789</strain>
    </source>
</reference>